<evidence type="ECO:0000256" key="8">
    <source>
        <dbReference type="ARBA" id="ARBA00022989"/>
    </source>
</evidence>
<dbReference type="InterPro" id="IPR024709">
    <property type="entry name" value="FucosylTrfase_pln"/>
</dbReference>
<evidence type="ECO:0000256" key="4">
    <source>
        <dbReference type="ARBA" id="ARBA00022676"/>
    </source>
</evidence>
<keyword evidence="7" id="KW-0735">Signal-anchor</keyword>
<evidence type="ECO:0000256" key="11">
    <source>
        <dbReference type="ARBA" id="ARBA00023253"/>
    </source>
</evidence>
<evidence type="ECO:0000256" key="15">
    <source>
        <dbReference type="SAM" id="Phobius"/>
    </source>
</evidence>
<sequence>MGMGTQSDNAEGSSSSSLMANNKGGYVPAACSPRFSGPMTRRSHSVSRKNSHDMDLDMDIDPASPKQQGHGHSHGHSAFLENNGHCASEALNTLFSNKGFVAAYLNNKKSFRQQIFAFMGVLLVFFILLKMSTVGYLGSRIEHQTGLKDPSTGSMVLQPFKTFEKGAQYLTQENGLRQSTSAMAADGEIVAMDKEVEYESPEIWFKPKGDDLEQCIERSKSYKKLEGGTNGFLLVHANGGLNQMRTGICDMVAVARIMNATLVLPSLDHSSFWTDPSDFEDIFDWHHFTKTLREDVRIVKSLPASYAKIEPLQKAPISWSKHTYYKDEMLPLLKKQKVIHFTHTDSRLANNGLPNSIQKLRCRTNYQALRYTQSIEELGKKLVARMRKNGKPYIALHLRYEKDMLAFTGCAHNLTLGEAEELREMRYNVKHWKEKDIDAEEKRKQGGCPLTPRETALLLKALGYLPTTNIYIAAGEIYGNGSMRALQNEFPNVFSHSTLATEEELEPFKNYQNRLAALDYILALESDVFLYTYDGNMAKAVQGHRRFEGFRKTINPDRENLIKLIDEMDQGQISWNSFASKVKATHSNRVGAPYLREAGDFPRLEENFYANPFPGCICERHKKNRRLLKQQYHA</sequence>
<evidence type="ECO:0000256" key="12">
    <source>
        <dbReference type="ARBA" id="ARBA00023277"/>
    </source>
</evidence>
<dbReference type="GO" id="GO:0006004">
    <property type="term" value="P:fucose metabolic process"/>
    <property type="evidence" value="ECO:0007669"/>
    <property type="project" value="UniProtKB-KW"/>
</dbReference>
<feature type="transmembrane region" description="Helical" evidence="15">
    <location>
        <begin position="115"/>
        <end position="138"/>
    </location>
</feature>
<evidence type="ECO:0000256" key="5">
    <source>
        <dbReference type="ARBA" id="ARBA00022679"/>
    </source>
</evidence>
<keyword evidence="8 15" id="KW-1133">Transmembrane helix</keyword>
<name>B8LQ81_PICSI</name>
<evidence type="ECO:0000313" key="16">
    <source>
        <dbReference type="EMBL" id="ABR17811.1"/>
    </source>
</evidence>
<proteinExistence type="evidence at transcript level"/>
<dbReference type="GO" id="GO:0016757">
    <property type="term" value="F:glycosyltransferase activity"/>
    <property type="evidence" value="ECO:0007669"/>
    <property type="project" value="UniProtKB-KW"/>
</dbReference>
<protein>
    <recommendedName>
        <fullName evidence="13">O-fucosyltransferase family protein</fullName>
    </recommendedName>
</protein>
<evidence type="ECO:0000256" key="1">
    <source>
        <dbReference type="ARBA" id="ARBA00004606"/>
    </source>
</evidence>
<keyword evidence="9 15" id="KW-0472">Membrane</keyword>
<accession>B8LQ81</accession>
<dbReference type="PIRSF" id="PIRSF009360">
    <property type="entry name" value="UCP009360"/>
    <property type="match status" value="1"/>
</dbReference>
<keyword evidence="11" id="KW-0294">Fucose metabolism</keyword>
<dbReference type="Gene3D" id="3.40.50.11350">
    <property type="match status" value="1"/>
</dbReference>
<dbReference type="InterPro" id="IPR019378">
    <property type="entry name" value="GDP-Fuc_O-FucTrfase"/>
</dbReference>
<evidence type="ECO:0000256" key="9">
    <source>
        <dbReference type="ARBA" id="ARBA00023136"/>
    </source>
</evidence>
<evidence type="ECO:0000256" key="6">
    <source>
        <dbReference type="ARBA" id="ARBA00022692"/>
    </source>
</evidence>
<evidence type="ECO:0000256" key="14">
    <source>
        <dbReference type="SAM" id="MobiDB-lite"/>
    </source>
</evidence>
<comment type="pathway">
    <text evidence="2">Glycan metabolism.</text>
</comment>
<comment type="subcellular location">
    <subcellularLocation>
        <location evidence="1">Membrane</location>
        <topology evidence="1">Single-pass type II membrane protein</topology>
    </subcellularLocation>
</comment>
<evidence type="ECO:0000256" key="2">
    <source>
        <dbReference type="ARBA" id="ARBA00004881"/>
    </source>
</evidence>
<dbReference type="Pfam" id="PF10250">
    <property type="entry name" value="O-FucT"/>
    <property type="match status" value="1"/>
</dbReference>
<evidence type="ECO:0000256" key="13">
    <source>
        <dbReference type="ARBA" id="ARBA00030350"/>
    </source>
</evidence>
<dbReference type="FunFam" id="3.40.50.11350:FF:000011">
    <property type="entry name" value="O-fucosyltransferase 28"/>
    <property type="match status" value="1"/>
</dbReference>
<keyword evidence="6 15" id="KW-0812">Transmembrane</keyword>
<comment type="similarity">
    <text evidence="3">Belongs to the glycosyltransferase GT106 family.</text>
</comment>
<keyword evidence="10" id="KW-0325">Glycoprotein</keyword>
<dbReference type="GO" id="GO:0016020">
    <property type="term" value="C:membrane"/>
    <property type="evidence" value="ECO:0007669"/>
    <property type="project" value="UniProtKB-SubCell"/>
</dbReference>
<keyword evidence="4" id="KW-0328">Glycosyltransferase</keyword>
<dbReference type="PANTHER" id="PTHR31741">
    <property type="entry name" value="OS02G0726500 PROTEIN-RELATED"/>
    <property type="match status" value="1"/>
</dbReference>
<dbReference type="GO" id="GO:0005737">
    <property type="term" value="C:cytoplasm"/>
    <property type="evidence" value="ECO:0007669"/>
    <property type="project" value="TreeGrafter"/>
</dbReference>
<evidence type="ECO:0000256" key="7">
    <source>
        <dbReference type="ARBA" id="ARBA00022968"/>
    </source>
</evidence>
<dbReference type="CDD" id="cd11299">
    <property type="entry name" value="O-FucT_plant"/>
    <property type="match status" value="1"/>
</dbReference>
<evidence type="ECO:0000256" key="3">
    <source>
        <dbReference type="ARBA" id="ARBA00007737"/>
    </source>
</evidence>
<keyword evidence="12" id="KW-0119">Carbohydrate metabolism</keyword>
<evidence type="ECO:0000256" key="10">
    <source>
        <dbReference type="ARBA" id="ARBA00023180"/>
    </source>
</evidence>
<dbReference type="AlphaFoldDB" id="B8LQ81"/>
<dbReference type="EMBL" id="EF678020">
    <property type="protein sequence ID" value="ABR17811.1"/>
    <property type="molecule type" value="mRNA"/>
</dbReference>
<feature type="region of interest" description="Disordered" evidence="14">
    <location>
        <begin position="31"/>
        <end position="75"/>
    </location>
</feature>
<organism evidence="16">
    <name type="scientific">Picea sitchensis</name>
    <name type="common">Sitka spruce</name>
    <name type="synonym">Pinus sitchensis</name>
    <dbReference type="NCBI Taxonomy" id="3332"/>
    <lineage>
        <taxon>Eukaryota</taxon>
        <taxon>Viridiplantae</taxon>
        <taxon>Streptophyta</taxon>
        <taxon>Embryophyta</taxon>
        <taxon>Tracheophyta</taxon>
        <taxon>Spermatophyta</taxon>
        <taxon>Pinopsida</taxon>
        <taxon>Pinidae</taxon>
        <taxon>Conifers I</taxon>
        <taxon>Pinales</taxon>
        <taxon>Pinaceae</taxon>
        <taxon>Picea</taxon>
    </lineage>
</organism>
<dbReference type="PANTHER" id="PTHR31741:SF4">
    <property type="entry name" value="O-FUCOSYLTRANSFERASE 28"/>
    <property type="match status" value="1"/>
</dbReference>
<reference evidence="16" key="1">
    <citation type="submission" date="2007-06" db="EMBL/GenBank/DDBJ databases">
        <title>Full length cDNA sequences from Sitka Spruce (Picea sitchensis).</title>
        <authorList>
            <person name="Ralph S.G."/>
            <person name="Chun H.E."/>
            <person name="Liao N."/>
            <person name="Ali J."/>
            <person name="Reid K."/>
            <person name="Kolosova N."/>
            <person name="Cooper N."/>
            <person name="Cullis C."/>
            <person name="Jancsik S."/>
            <person name="Moore R."/>
            <person name="Mayo M."/>
            <person name="Wagner S."/>
            <person name="Holt R.A."/>
            <person name="Jones S.J.M."/>
            <person name="Marra M.A."/>
            <person name="Ritland C.E."/>
            <person name="Ritland K."/>
            <person name="Bohlmann J."/>
        </authorList>
    </citation>
    <scope>NUCLEOTIDE SEQUENCE</scope>
    <source>
        <tissue evidence="16">Bark</tissue>
    </source>
</reference>
<keyword evidence="5" id="KW-0808">Transferase</keyword>